<feature type="transmembrane region" description="Helical" evidence="8">
    <location>
        <begin position="365"/>
        <end position="382"/>
    </location>
</feature>
<dbReference type="GO" id="GO:0005886">
    <property type="term" value="C:plasma membrane"/>
    <property type="evidence" value="ECO:0007669"/>
    <property type="project" value="TreeGrafter"/>
</dbReference>
<dbReference type="InterPro" id="IPR001248">
    <property type="entry name" value="Pur-cyt_permease"/>
</dbReference>
<dbReference type="PIRSF" id="PIRSF002744">
    <property type="entry name" value="Pur-cyt_permease"/>
    <property type="match status" value="1"/>
</dbReference>
<comment type="caution">
    <text evidence="9">The sequence shown here is derived from an EMBL/GenBank/DDBJ whole genome shotgun (WGS) entry which is preliminary data.</text>
</comment>
<keyword evidence="6 7" id="KW-0472">Membrane</keyword>
<feature type="transmembrane region" description="Helical" evidence="8">
    <location>
        <begin position="182"/>
        <end position="199"/>
    </location>
</feature>
<dbReference type="RefSeq" id="WP_164190478.1">
    <property type="nucleotide sequence ID" value="NZ_JAAGMR010000223.1"/>
</dbReference>
<dbReference type="EMBL" id="JAAGMR010000223">
    <property type="protein sequence ID" value="NEB93897.1"/>
    <property type="molecule type" value="Genomic_DNA"/>
</dbReference>
<evidence type="ECO:0000256" key="8">
    <source>
        <dbReference type="SAM" id="Phobius"/>
    </source>
</evidence>
<keyword evidence="5 8" id="KW-1133">Transmembrane helix</keyword>
<proteinExistence type="inferred from homology"/>
<evidence type="ECO:0000313" key="9">
    <source>
        <dbReference type="EMBL" id="NEB93897.1"/>
    </source>
</evidence>
<accession>A0A7K3QVG2</accession>
<evidence type="ECO:0000256" key="6">
    <source>
        <dbReference type="ARBA" id="ARBA00023136"/>
    </source>
</evidence>
<feature type="transmembrane region" description="Helical" evidence="8">
    <location>
        <begin position="257"/>
        <end position="281"/>
    </location>
</feature>
<gene>
    <name evidence="9" type="ORF">G3I21_19745</name>
</gene>
<dbReference type="PANTHER" id="PTHR31806:SF1">
    <property type="entry name" value="PURINE-CYTOSINE PERMEASE FCY2-RELATED"/>
    <property type="match status" value="1"/>
</dbReference>
<evidence type="ECO:0000256" key="5">
    <source>
        <dbReference type="ARBA" id="ARBA00022989"/>
    </source>
</evidence>
<feature type="transmembrane region" description="Helical" evidence="8">
    <location>
        <begin position="293"/>
        <end position="312"/>
    </location>
</feature>
<evidence type="ECO:0000256" key="2">
    <source>
        <dbReference type="ARBA" id="ARBA00008974"/>
    </source>
</evidence>
<evidence type="ECO:0000256" key="7">
    <source>
        <dbReference type="PIRNR" id="PIRNR002744"/>
    </source>
</evidence>
<dbReference type="PANTHER" id="PTHR31806">
    <property type="entry name" value="PURINE-CYTOSINE PERMEASE FCY2-RELATED"/>
    <property type="match status" value="1"/>
</dbReference>
<keyword evidence="3 7" id="KW-0813">Transport</keyword>
<feature type="transmembrane region" description="Helical" evidence="8">
    <location>
        <begin position="429"/>
        <end position="447"/>
    </location>
</feature>
<dbReference type="InterPro" id="IPR026030">
    <property type="entry name" value="Pur-cyt_permease_Fcy2/21/22"/>
</dbReference>
<dbReference type="GO" id="GO:0022857">
    <property type="term" value="F:transmembrane transporter activity"/>
    <property type="evidence" value="ECO:0007669"/>
    <property type="project" value="InterPro"/>
</dbReference>
<organism evidence="9 10">
    <name type="scientific">Streptomyces bauhiniae</name>
    <dbReference type="NCBI Taxonomy" id="2340725"/>
    <lineage>
        <taxon>Bacteria</taxon>
        <taxon>Bacillati</taxon>
        <taxon>Actinomycetota</taxon>
        <taxon>Actinomycetes</taxon>
        <taxon>Kitasatosporales</taxon>
        <taxon>Streptomycetaceae</taxon>
        <taxon>Streptomyces</taxon>
    </lineage>
</organism>
<dbReference type="Pfam" id="PF02133">
    <property type="entry name" value="Transp_cyt_pur"/>
    <property type="match status" value="1"/>
</dbReference>
<dbReference type="AlphaFoldDB" id="A0A7K3QVG2"/>
<evidence type="ECO:0000313" key="10">
    <source>
        <dbReference type="Proteomes" id="UP000470520"/>
    </source>
</evidence>
<dbReference type="Proteomes" id="UP000470520">
    <property type="component" value="Unassembled WGS sequence"/>
</dbReference>
<name>A0A7K3QVG2_9ACTN</name>
<sequence length="487" mass="50353">MPVVRLPGESSTNGRPHVFDGRMPAAAGDLRVEAHGIAPVPEGNRYGGPGRLFTVWFAPNLTMTGVFTGTTGVALGLGFGAALAAVVLGTLVGAAPTAYLGTWGSQTGAGQLPLARLAFGRAVTLPAVLQWLSSVAWDALIGLFGGDALARLCGCPFWLGVLTMMLGQAALGVLGYEAIHRLQIVMTFVLGAAFGLIAWRLLDGAHPVAAGTAHGADQAGAFVLTSTIALSLTLSWAPYASDFSRYLPRATSRPHMFWYTLLGLTVSFVAVQALGLLGASVLTDQTARGVQELLGGGAAAAFGLLAVALAAVCSNAMNDYSGSLALQTLGVSLPRPAAAVLAAVLGFPLVLWMHDADTTARFQNVLLFVGYWIPGFVAIVIVDWRARARARNGAPIDLTAEEAEAVEAAGQGGTDGSAGRTKSVRYRSGWPAAAAFVAAFAAAVPFMNTTLYEGPVASALKGADLSFYVAFLVAVAVYAPLRRRPRA</sequence>
<dbReference type="Gene3D" id="1.10.4160.10">
    <property type="entry name" value="Hydantoin permease"/>
    <property type="match status" value="1"/>
</dbReference>
<feature type="transmembrane region" description="Helical" evidence="8">
    <location>
        <begin position="459"/>
        <end position="481"/>
    </location>
</feature>
<feature type="transmembrane region" description="Helical" evidence="8">
    <location>
        <begin position="333"/>
        <end position="353"/>
    </location>
</feature>
<protein>
    <submittedName>
        <fullName evidence="9">Cytosine permease</fullName>
    </submittedName>
</protein>
<evidence type="ECO:0000256" key="3">
    <source>
        <dbReference type="ARBA" id="ARBA00022448"/>
    </source>
</evidence>
<evidence type="ECO:0000256" key="4">
    <source>
        <dbReference type="ARBA" id="ARBA00022692"/>
    </source>
</evidence>
<feature type="transmembrane region" description="Helical" evidence="8">
    <location>
        <begin position="73"/>
        <end position="101"/>
    </location>
</feature>
<feature type="transmembrane region" description="Helical" evidence="8">
    <location>
        <begin position="219"/>
        <end position="237"/>
    </location>
</feature>
<feature type="transmembrane region" description="Helical" evidence="8">
    <location>
        <begin position="157"/>
        <end position="175"/>
    </location>
</feature>
<keyword evidence="4 8" id="KW-0812">Transmembrane</keyword>
<comment type="similarity">
    <text evidence="2 7">Belongs to the purine-cytosine permease (2.A.39) family.</text>
</comment>
<evidence type="ECO:0000256" key="1">
    <source>
        <dbReference type="ARBA" id="ARBA00004141"/>
    </source>
</evidence>
<comment type="subcellular location">
    <subcellularLocation>
        <location evidence="1">Membrane</location>
        <topology evidence="1">Multi-pass membrane protein</topology>
    </subcellularLocation>
</comment>
<reference evidence="9 10" key="1">
    <citation type="submission" date="2020-01" db="EMBL/GenBank/DDBJ databases">
        <title>Insect and environment-associated Actinomycetes.</title>
        <authorList>
            <person name="Currrie C."/>
            <person name="Chevrette M."/>
            <person name="Carlson C."/>
            <person name="Stubbendieck R."/>
            <person name="Wendt-Pienkowski E."/>
        </authorList>
    </citation>
    <scope>NUCLEOTIDE SEQUENCE [LARGE SCALE GENOMIC DNA]</scope>
    <source>
        <strain evidence="9 10">SID7754</strain>
    </source>
</reference>